<keyword evidence="2 3" id="KW-0732">Signal</keyword>
<dbReference type="InterPro" id="IPR038161">
    <property type="entry name" value="VirB9/CagX/TrbG_C_sf"/>
</dbReference>
<name>A0ABN1GXC5_9CAUL</name>
<keyword evidence="5" id="KW-1185">Reference proteome</keyword>
<dbReference type="Proteomes" id="UP001501352">
    <property type="component" value="Unassembled WGS sequence"/>
</dbReference>
<accession>A0ABN1GXC5</accession>
<reference evidence="4 5" key="1">
    <citation type="journal article" date="2019" name="Int. J. Syst. Evol. Microbiol.">
        <title>The Global Catalogue of Microorganisms (GCM) 10K type strain sequencing project: providing services to taxonomists for standard genome sequencing and annotation.</title>
        <authorList>
            <consortium name="The Broad Institute Genomics Platform"/>
            <consortium name="The Broad Institute Genome Sequencing Center for Infectious Disease"/>
            <person name="Wu L."/>
            <person name="Ma J."/>
        </authorList>
    </citation>
    <scope>NUCLEOTIDE SEQUENCE [LARGE SCALE GENOMIC DNA]</scope>
    <source>
        <strain evidence="4 5">JCM 12928</strain>
    </source>
</reference>
<dbReference type="InterPro" id="IPR033645">
    <property type="entry name" value="VirB9/CagX/TrbG_C"/>
</dbReference>
<proteinExistence type="inferred from homology"/>
<protein>
    <submittedName>
        <fullName evidence="4">P-type conjugative transfer protein VirB9</fullName>
    </submittedName>
</protein>
<dbReference type="Gene3D" id="2.60.40.2500">
    <property type="match status" value="1"/>
</dbReference>
<feature type="signal peptide" evidence="3">
    <location>
        <begin position="1"/>
        <end position="17"/>
    </location>
</feature>
<dbReference type="Pfam" id="PF03524">
    <property type="entry name" value="CagX"/>
    <property type="match status" value="1"/>
</dbReference>
<dbReference type="RefSeq" id="WP_343792948.1">
    <property type="nucleotide sequence ID" value="NZ_BAAAGA010000005.1"/>
</dbReference>
<comment type="similarity">
    <text evidence="1">Belongs to the TrbG/VirB9 family.</text>
</comment>
<organism evidence="4 5">
    <name type="scientific">Brevundimonas kwangchunensis</name>
    <dbReference type="NCBI Taxonomy" id="322163"/>
    <lineage>
        <taxon>Bacteria</taxon>
        <taxon>Pseudomonadati</taxon>
        <taxon>Pseudomonadota</taxon>
        <taxon>Alphaproteobacteria</taxon>
        <taxon>Caulobacterales</taxon>
        <taxon>Caulobacteraceae</taxon>
        <taxon>Brevundimonas</taxon>
    </lineage>
</organism>
<dbReference type="EMBL" id="BAAAGA010000005">
    <property type="protein sequence ID" value="GAA0622574.1"/>
    <property type="molecule type" value="Genomic_DNA"/>
</dbReference>
<dbReference type="CDD" id="cd06911">
    <property type="entry name" value="VirB9_CagX_TrbG"/>
    <property type="match status" value="1"/>
</dbReference>
<gene>
    <name evidence="4" type="primary">virB9_1</name>
    <name evidence="4" type="ORF">GCM10009422_18170</name>
</gene>
<evidence type="ECO:0000313" key="5">
    <source>
        <dbReference type="Proteomes" id="UP001501352"/>
    </source>
</evidence>
<evidence type="ECO:0000256" key="2">
    <source>
        <dbReference type="ARBA" id="ARBA00022729"/>
    </source>
</evidence>
<comment type="caution">
    <text evidence="4">The sequence shown here is derived from an EMBL/GenBank/DDBJ whole genome shotgun (WGS) entry which is preliminary data.</text>
</comment>
<evidence type="ECO:0000256" key="1">
    <source>
        <dbReference type="ARBA" id="ARBA00006135"/>
    </source>
</evidence>
<feature type="chain" id="PRO_5045982382" evidence="3">
    <location>
        <begin position="18"/>
        <end position="226"/>
    </location>
</feature>
<evidence type="ECO:0000256" key="3">
    <source>
        <dbReference type="SAM" id="SignalP"/>
    </source>
</evidence>
<dbReference type="InterPro" id="IPR010258">
    <property type="entry name" value="Conjugal_tfr_TrbG/VirB9/CagX"/>
</dbReference>
<sequence>MTPLIALLAMFATTAQAETPRPADPRIRTVPYAVDQVVRLPVAANFHTAILFGPDERVRNVAIGDSDAWEATLNEAGDALFLKPLRASGTTNMTVITDVRVYSFELSASHGGAPDAPFTVRFAYPEMSAQPAVEPGVPRLGRYTLSGARRLRPTAIVDDGVRTSIEWRPAQIIPAVFAVDELGAETLVQGQMRNGLYVIDGVHRALVFRIERHTARATRASGRAAR</sequence>
<evidence type="ECO:0000313" key="4">
    <source>
        <dbReference type="EMBL" id="GAA0622574.1"/>
    </source>
</evidence>